<evidence type="ECO:0000256" key="12">
    <source>
        <dbReference type="HAMAP-Rule" id="MF_00451"/>
    </source>
</evidence>
<dbReference type="GO" id="GO:0006228">
    <property type="term" value="P:UTP biosynthetic process"/>
    <property type="evidence" value="ECO:0007669"/>
    <property type="project" value="UniProtKB-UniRule"/>
</dbReference>
<comment type="catalytic activity">
    <reaction evidence="12 15">
        <text>a 2'-deoxyribonucleoside 5'-diphosphate + ATP = a 2'-deoxyribonucleoside 5'-triphosphate + ADP</text>
        <dbReference type="Rhea" id="RHEA:44640"/>
        <dbReference type="ChEBI" id="CHEBI:30616"/>
        <dbReference type="ChEBI" id="CHEBI:61560"/>
        <dbReference type="ChEBI" id="CHEBI:73316"/>
        <dbReference type="ChEBI" id="CHEBI:456216"/>
        <dbReference type="EC" id="2.7.4.6"/>
    </reaction>
</comment>
<sequence>MERTLGIIKPDAVSKGYAGKILAIIEENGFNIVGLKKIRLTKEKAEGFYYVHKDKPFFNSLTDFMSEGPIIVMVLEKENAIADWRKLMGATNPENAEEGTLRKMFAENIERNAVHGSDSPESAKYEISYFFNALELV</sequence>
<evidence type="ECO:0000259" key="16">
    <source>
        <dbReference type="SMART" id="SM00562"/>
    </source>
</evidence>
<comment type="subunit">
    <text evidence="12">Homotetramer.</text>
</comment>
<dbReference type="CDD" id="cd04413">
    <property type="entry name" value="NDPk_I"/>
    <property type="match status" value="1"/>
</dbReference>
<feature type="active site" description="Pros-phosphohistidine intermediate" evidence="12 13">
    <location>
        <position position="115"/>
    </location>
</feature>
<feature type="binding site" evidence="12 13">
    <location>
        <position position="102"/>
    </location>
    <ligand>
        <name>ATP</name>
        <dbReference type="ChEBI" id="CHEBI:30616"/>
    </ligand>
</feature>
<evidence type="ECO:0000256" key="2">
    <source>
        <dbReference type="ARBA" id="ARBA00008142"/>
    </source>
</evidence>
<dbReference type="Proteomes" id="UP000595564">
    <property type="component" value="Chromosome"/>
</dbReference>
<dbReference type="InterPro" id="IPR034907">
    <property type="entry name" value="NDK-like_dom"/>
</dbReference>
<feature type="binding site" evidence="12 13">
    <location>
        <position position="9"/>
    </location>
    <ligand>
        <name>ATP</name>
        <dbReference type="ChEBI" id="CHEBI:30616"/>
    </ligand>
</feature>
<keyword evidence="5 12" id="KW-0808">Transferase</keyword>
<dbReference type="GO" id="GO:0005524">
    <property type="term" value="F:ATP binding"/>
    <property type="evidence" value="ECO:0007669"/>
    <property type="project" value="UniProtKB-UniRule"/>
</dbReference>
<dbReference type="PRINTS" id="PR01243">
    <property type="entry name" value="NUCDPKINASE"/>
</dbReference>
<feature type="binding site" evidence="12 13">
    <location>
        <position position="85"/>
    </location>
    <ligand>
        <name>ATP</name>
        <dbReference type="ChEBI" id="CHEBI:30616"/>
    </ligand>
</feature>
<comment type="cofactor">
    <cofactor evidence="1 12">
        <name>Mg(2+)</name>
        <dbReference type="ChEBI" id="CHEBI:18420"/>
    </cofactor>
</comment>
<evidence type="ECO:0000256" key="6">
    <source>
        <dbReference type="ARBA" id="ARBA00022723"/>
    </source>
</evidence>
<organism evidence="17 18">
    <name type="scientific">Thermotomaculum hydrothermale</name>
    <dbReference type="NCBI Taxonomy" id="981385"/>
    <lineage>
        <taxon>Bacteria</taxon>
        <taxon>Pseudomonadati</taxon>
        <taxon>Acidobacteriota</taxon>
        <taxon>Holophagae</taxon>
        <taxon>Thermotomaculales</taxon>
        <taxon>Thermotomaculaceae</taxon>
        <taxon>Thermotomaculum</taxon>
    </lineage>
</organism>
<evidence type="ECO:0000256" key="4">
    <source>
        <dbReference type="ARBA" id="ARBA00022553"/>
    </source>
</evidence>
<dbReference type="FunFam" id="3.30.70.141:FF:000017">
    <property type="entry name" value="Nucleoside diphosphate kinase"/>
    <property type="match status" value="1"/>
</dbReference>
<evidence type="ECO:0000256" key="7">
    <source>
        <dbReference type="ARBA" id="ARBA00022741"/>
    </source>
</evidence>
<feature type="binding site" evidence="12 13">
    <location>
        <position position="112"/>
    </location>
    <ligand>
        <name>ATP</name>
        <dbReference type="ChEBI" id="CHEBI:30616"/>
    </ligand>
</feature>
<dbReference type="GO" id="GO:0005737">
    <property type="term" value="C:cytoplasm"/>
    <property type="evidence" value="ECO:0007669"/>
    <property type="project" value="UniProtKB-SubCell"/>
</dbReference>
<evidence type="ECO:0000256" key="3">
    <source>
        <dbReference type="ARBA" id="ARBA00022490"/>
    </source>
</evidence>
<protein>
    <recommendedName>
        <fullName evidence="12 15">Nucleoside diphosphate kinase</fullName>
        <shortName evidence="12">NDK</shortName>
        <shortName evidence="12">NDP kinase</shortName>
        <ecNumber evidence="12 15">2.7.4.6</ecNumber>
    </recommendedName>
    <alternativeName>
        <fullName evidence="12">Nucleoside-2-P kinase</fullName>
    </alternativeName>
</protein>
<keyword evidence="4 12" id="KW-0597">Phosphoprotein</keyword>
<comment type="function">
    <text evidence="12">Major role in the synthesis of nucleoside triphosphates other than ATP. The ATP gamma phosphate is transferred to the NDP beta phosphate via a ping-pong mechanism, using a phosphorylated active-site intermediate.</text>
</comment>
<dbReference type="RefSeq" id="WP_201328212.1">
    <property type="nucleotide sequence ID" value="NZ_AP017470.1"/>
</dbReference>
<dbReference type="EC" id="2.7.4.6" evidence="12 15"/>
<name>A0A7R6PDS0_9BACT</name>
<dbReference type="InterPro" id="IPR001564">
    <property type="entry name" value="Nucleoside_diP_kinase"/>
</dbReference>
<evidence type="ECO:0000256" key="13">
    <source>
        <dbReference type="PROSITE-ProRule" id="PRU00706"/>
    </source>
</evidence>
<feature type="binding site" evidence="12 13">
    <location>
        <position position="91"/>
    </location>
    <ligand>
        <name>ATP</name>
        <dbReference type="ChEBI" id="CHEBI:30616"/>
    </ligand>
</feature>
<evidence type="ECO:0000256" key="1">
    <source>
        <dbReference type="ARBA" id="ARBA00001946"/>
    </source>
</evidence>
<reference evidence="17 18" key="1">
    <citation type="journal article" date="2012" name="Extremophiles">
        <title>Thermotomaculum hydrothermale gen. nov., sp. nov., a novel heterotrophic thermophile within the phylum Acidobacteria from a deep-sea hydrothermal vent chimney in the Southern Okinawa Trough.</title>
        <authorList>
            <person name="Izumi H."/>
            <person name="Nunoura T."/>
            <person name="Miyazaki M."/>
            <person name="Mino S."/>
            <person name="Toki T."/>
            <person name="Takai K."/>
            <person name="Sako Y."/>
            <person name="Sawabe T."/>
            <person name="Nakagawa S."/>
        </authorList>
    </citation>
    <scope>NUCLEOTIDE SEQUENCE [LARGE SCALE GENOMIC DNA]</scope>
    <source>
        <strain evidence="17 18">AC55</strain>
    </source>
</reference>
<evidence type="ECO:0000256" key="9">
    <source>
        <dbReference type="ARBA" id="ARBA00022840"/>
    </source>
</evidence>
<evidence type="ECO:0000313" key="18">
    <source>
        <dbReference type="Proteomes" id="UP000595564"/>
    </source>
</evidence>
<feature type="binding site" evidence="12 13">
    <location>
        <position position="57"/>
    </location>
    <ligand>
        <name>ATP</name>
        <dbReference type="ChEBI" id="CHEBI:30616"/>
    </ligand>
</feature>
<dbReference type="Pfam" id="PF00334">
    <property type="entry name" value="NDK"/>
    <property type="match status" value="1"/>
</dbReference>
<dbReference type="InterPro" id="IPR023005">
    <property type="entry name" value="Nucleoside_diP_kinase_AS"/>
</dbReference>
<dbReference type="Gene3D" id="3.30.70.141">
    <property type="entry name" value="Nucleoside diphosphate kinase-like domain"/>
    <property type="match status" value="1"/>
</dbReference>
<keyword evidence="8 12" id="KW-0418">Kinase</keyword>
<dbReference type="EMBL" id="AP017470">
    <property type="protein sequence ID" value="BBB31878.1"/>
    <property type="molecule type" value="Genomic_DNA"/>
</dbReference>
<proteinExistence type="inferred from homology"/>
<gene>
    <name evidence="12 17" type="primary">ndk</name>
    <name evidence="17" type="ORF">TTHT_0254</name>
</gene>
<keyword evidence="6 12" id="KW-0479">Metal-binding</keyword>
<feature type="domain" description="Nucleoside diphosphate kinase-like" evidence="16">
    <location>
        <begin position="1"/>
        <end position="137"/>
    </location>
</feature>
<dbReference type="KEGG" id="thyd:TTHT_0254"/>
<dbReference type="HAMAP" id="MF_00451">
    <property type="entry name" value="NDP_kinase"/>
    <property type="match status" value="1"/>
</dbReference>
<comment type="similarity">
    <text evidence="2 12 13 14">Belongs to the NDK family.</text>
</comment>
<keyword evidence="7 12" id="KW-0547">Nucleotide-binding</keyword>
<dbReference type="PROSITE" id="PS51374">
    <property type="entry name" value="NDPK_LIKE"/>
    <property type="match status" value="1"/>
</dbReference>
<evidence type="ECO:0000313" key="17">
    <source>
        <dbReference type="EMBL" id="BBB31878.1"/>
    </source>
</evidence>
<dbReference type="PROSITE" id="PS00469">
    <property type="entry name" value="NDPK"/>
    <property type="match status" value="1"/>
</dbReference>
<keyword evidence="3 12" id="KW-0963">Cytoplasm</keyword>
<comment type="subcellular location">
    <subcellularLocation>
        <location evidence="12">Cytoplasm</location>
    </subcellularLocation>
</comment>
<dbReference type="InterPro" id="IPR036850">
    <property type="entry name" value="NDK-like_dom_sf"/>
</dbReference>
<evidence type="ECO:0000256" key="10">
    <source>
        <dbReference type="ARBA" id="ARBA00022842"/>
    </source>
</evidence>
<evidence type="ECO:0000256" key="14">
    <source>
        <dbReference type="RuleBase" id="RU004011"/>
    </source>
</evidence>
<dbReference type="GO" id="GO:0006183">
    <property type="term" value="P:GTP biosynthetic process"/>
    <property type="evidence" value="ECO:0007669"/>
    <property type="project" value="UniProtKB-UniRule"/>
</dbReference>
<evidence type="ECO:0000256" key="8">
    <source>
        <dbReference type="ARBA" id="ARBA00022777"/>
    </source>
</evidence>
<comment type="catalytic activity">
    <reaction evidence="12">
        <text>a ribonucleoside 5'-diphosphate + ATP = a ribonucleoside 5'-triphosphate + ADP</text>
        <dbReference type="Rhea" id="RHEA:18113"/>
        <dbReference type="ChEBI" id="CHEBI:30616"/>
        <dbReference type="ChEBI" id="CHEBI:57930"/>
        <dbReference type="ChEBI" id="CHEBI:61557"/>
        <dbReference type="ChEBI" id="CHEBI:456216"/>
        <dbReference type="EC" id="2.7.4.6"/>
    </reaction>
</comment>
<dbReference type="PANTHER" id="PTHR46161">
    <property type="entry name" value="NUCLEOSIDE DIPHOSPHATE KINASE"/>
    <property type="match status" value="1"/>
</dbReference>
<accession>A0A7R6PDS0</accession>
<keyword evidence="18" id="KW-1185">Reference proteome</keyword>
<keyword evidence="10 12" id="KW-0460">Magnesium</keyword>
<dbReference type="PANTHER" id="PTHR46161:SF3">
    <property type="entry name" value="NUCLEOSIDE DIPHOSPHATE KINASE DDB_G0292928-RELATED"/>
    <property type="match status" value="1"/>
</dbReference>
<dbReference type="GO" id="GO:0046872">
    <property type="term" value="F:metal ion binding"/>
    <property type="evidence" value="ECO:0007669"/>
    <property type="project" value="UniProtKB-KW"/>
</dbReference>
<dbReference type="AlphaFoldDB" id="A0A7R6PDS0"/>
<keyword evidence="11 12" id="KW-0546">Nucleotide metabolism</keyword>
<evidence type="ECO:0000256" key="5">
    <source>
        <dbReference type="ARBA" id="ARBA00022679"/>
    </source>
</evidence>
<keyword evidence="9 12" id="KW-0067">ATP-binding</keyword>
<dbReference type="GO" id="GO:0006241">
    <property type="term" value="P:CTP biosynthetic process"/>
    <property type="evidence" value="ECO:0007669"/>
    <property type="project" value="UniProtKB-UniRule"/>
</dbReference>
<dbReference type="SUPFAM" id="SSF54919">
    <property type="entry name" value="Nucleoside diphosphate kinase, NDK"/>
    <property type="match status" value="1"/>
</dbReference>
<evidence type="ECO:0000256" key="15">
    <source>
        <dbReference type="RuleBase" id="RU004013"/>
    </source>
</evidence>
<evidence type="ECO:0000256" key="11">
    <source>
        <dbReference type="ARBA" id="ARBA00023080"/>
    </source>
</evidence>
<dbReference type="SMART" id="SM00562">
    <property type="entry name" value="NDK"/>
    <property type="match status" value="1"/>
</dbReference>
<dbReference type="NCBIfam" id="NF001908">
    <property type="entry name" value="PRK00668.1"/>
    <property type="match status" value="1"/>
</dbReference>
<dbReference type="GO" id="GO:0004550">
    <property type="term" value="F:nucleoside diphosphate kinase activity"/>
    <property type="evidence" value="ECO:0007669"/>
    <property type="project" value="UniProtKB-UniRule"/>
</dbReference>